<evidence type="ECO:0000313" key="3">
    <source>
        <dbReference type="Proteomes" id="UP000258309"/>
    </source>
</evidence>
<feature type="region of interest" description="Disordered" evidence="1">
    <location>
        <begin position="37"/>
        <end position="100"/>
    </location>
</feature>
<organism evidence="2 3">
    <name type="scientific">Scytalidium lignicola</name>
    <name type="common">Hyphomycete</name>
    <dbReference type="NCBI Taxonomy" id="5539"/>
    <lineage>
        <taxon>Eukaryota</taxon>
        <taxon>Fungi</taxon>
        <taxon>Dikarya</taxon>
        <taxon>Ascomycota</taxon>
        <taxon>Pezizomycotina</taxon>
        <taxon>Leotiomycetes</taxon>
        <taxon>Leotiomycetes incertae sedis</taxon>
        <taxon>Scytalidium</taxon>
    </lineage>
</organism>
<feature type="non-terminal residue" evidence="2">
    <location>
        <position position="230"/>
    </location>
</feature>
<name>A0A3E2HL26_SCYLI</name>
<dbReference type="Proteomes" id="UP000258309">
    <property type="component" value="Unassembled WGS sequence"/>
</dbReference>
<accession>A0A3E2HL26</accession>
<keyword evidence="3" id="KW-1185">Reference proteome</keyword>
<dbReference type="AlphaFoldDB" id="A0A3E2HL26"/>
<feature type="non-terminal residue" evidence="2">
    <location>
        <position position="1"/>
    </location>
</feature>
<dbReference type="EMBL" id="NCSJ02000026">
    <property type="protein sequence ID" value="RFU34055.1"/>
    <property type="molecule type" value="Genomic_DNA"/>
</dbReference>
<reference evidence="2 3" key="1">
    <citation type="submission" date="2018-05" db="EMBL/GenBank/DDBJ databases">
        <title>Draft genome sequence of Scytalidium lignicola DSM 105466, a ubiquitous saprotrophic fungus.</title>
        <authorList>
            <person name="Buettner E."/>
            <person name="Gebauer A.M."/>
            <person name="Hofrichter M."/>
            <person name="Liers C."/>
            <person name="Kellner H."/>
        </authorList>
    </citation>
    <scope>NUCLEOTIDE SEQUENCE [LARGE SCALE GENOMIC DNA]</scope>
    <source>
        <strain evidence="2 3">DSM 105466</strain>
    </source>
</reference>
<evidence type="ECO:0000313" key="2">
    <source>
        <dbReference type="EMBL" id="RFU34055.1"/>
    </source>
</evidence>
<proteinExistence type="predicted"/>
<feature type="compositionally biased region" description="Acidic residues" evidence="1">
    <location>
        <begin position="61"/>
        <end position="98"/>
    </location>
</feature>
<gene>
    <name evidence="2" type="ORF">B7463_g2278</name>
</gene>
<protein>
    <submittedName>
        <fullName evidence="2">Uncharacterized protein</fullName>
    </submittedName>
</protein>
<evidence type="ECO:0000256" key="1">
    <source>
        <dbReference type="SAM" id="MobiDB-lite"/>
    </source>
</evidence>
<sequence>MNSATPFCTSSSEYSNSAAMRFDSARRAIFCGLETGASVGNGGGDSHRLASSIGAAGLEASVEEEEEEAEGLEEEEEVEGGYDGDDDEKEEEEEEEERDLGWFEGSEALLLLLDFIAWSWLDGSRFAGRTPDRTVLVSPAPTPKKSLCMCKRPGTSTVLRTEARVAPRPRSLDRNFEHTPLPKQAQQSTLQLGVALQYFGEIEKPSCSTLHYDVAPVARQAEEENPQLGC</sequence>
<comment type="caution">
    <text evidence="2">The sequence shown here is derived from an EMBL/GenBank/DDBJ whole genome shotgun (WGS) entry which is preliminary data.</text>
</comment>